<reference evidence="2" key="1">
    <citation type="journal article" date="2023" name="Plant J.">
        <title>Genome sequences and population genomics provide insights into the demographic history, inbreeding, and mutation load of two 'living fossil' tree species of Dipteronia.</title>
        <authorList>
            <person name="Feng Y."/>
            <person name="Comes H.P."/>
            <person name="Chen J."/>
            <person name="Zhu S."/>
            <person name="Lu R."/>
            <person name="Zhang X."/>
            <person name="Li P."/>
            <person name="Qiu J."/>
            <person name="Olsen K.M."/>
            <person name="Qiu Y."/>
        </authorList>
    </citation>
    <scope>NUCLEOTIDE SEQUENCE</scope>
    <source>
        <strain evidence="2">KIB01</strain>
    </source>
</reference>
<gene>
    <name evidence="2" type="ORF">Ddye_029179</name>
</gene>
<feature type="region of interest" description="Disordered" evidence="1">
    <location>
        <begin position="1"/>
        <end position="50"/>
    </location>
</feature>
<dbReference type="Proteomes" id="UP001280121">
    <property type="component" value="Unassembled WGS sequence"/>
</dbReference>
<evidence type="ECO:0000313" key="3">
    <source>
        <dbReference type="Proteomes" id="UP001280121"/>
    </source>
</evidence>
<keyword evidence="3" id="KW-1185">Reference proteome</keyword>
<comment type="caution">
    <text evidence="2">The sequence shown here is derived from an EMBL/GenBank/DDBJ whole genome shotgun (WGS) entry which is preliminary data.</text>
</comment>
<dbReference type="EMBL" id="JANJYI010000009">
    <property type="protein sequence ID" value="KAK2634387.1"/>
    <property type="molecule type" value="Genomic_DNA"/>
</dbReference>
<evidence type="ECO:0000256" key="1">
    <source>
        <dbReference type="SAM" id="MobiDB-lite"/>
    </source>
</evidence>
<name>A0AAD9TE36_9ROSI</name>
<feature type="compositionally biased region" description="Basic and acidic residues" evidence="1">
    <location>
        <begin position="29"/>
        <end position="50"/>
    </location>
</feature>
<organism evidence="2 3">
    <name type="scientific">Dipteronia dyeriana</name>
    <dbReference type="NCBI Taxonomy" id="168575"/>
    <lineage>
        <taxon>Eukaryota</taxon>
        <taxon>Viridiplantae</taxon>
        <taxon>Streptophyta</taxon>
        <taxon>Embryophyta</taxon>
        <taxon>Tracheophyta</taxon>
        <taxon>Spermatophyta</taxon>
        <taxon>Magnoliopsida</taxon>
        <taxon>eudicotyledons</taxon>
        <taxon>Gunneridae</taxon>
        <taxon>Pentapetalae</taxon>
        <taxon>rosids</taxon>
        <taxon>malvids</taxon>
        <taxon>Sapindales</taxon>
        <taxon>Sapindaceae</taxon>
        <taxon>Hippocastanoideae</taxon>
        <taxon>Acereae</taxon>
        <taxon>Dipteronia</taxon>
    </lineage>
</organism>
<sequence length="185" mass="20599">MTLSRCHQKDDAQRPSSTRPTNTDRKRRPAIDLHRSNERRQDSGEAEEKSIVSGWTVPAWYQSLGMDQRLEQWEMAIGEVGKSTEVFNKLTDRVEQIAIQTSELAGNSASQVHTSCRVEDSTATISTLAVRRNVFNSQLSEGEMGEAFTGVGKVDCVGGELWGGFSWCREGVDFEGRLGLLHLHS</sequence>
<accession>A0AAD9TE36</accession>
<protein>
    <submittedName>
        <fullName evidence="2">Uncharacterized protein</fullName>
    </submittedName>
</protein>
<evidence type="ECO:0000313" key="2">
    <source>
        <dbReference type="EMBL" id="KAK2634387.1"/>
    </source>
</evidence>
<proteinExistence type="predicted"/>
<dbReference type="AlphaFoldDB" id="A0AAD9TE36"/>